<sequence length="139" mass="15538">MYAKRPTNVPDAPPMELPSTGNVPFRPLSKHGLHLGMPELSSNTAAGEDWISREELQPFNRCLKRVPIPKEWFSDIVVPLLKPVKPALDMTSFRPVTLTSTMCKCIEGVVVKEPLHASVSWETEYKLLHSEQSGSGITW</sequence>
<protein>
    <submittedName>
        <fullName evidence="2">Uncharacterized protein</fullName>
    </submittedName>
</protein>
<reference evidence="3" key="1">
    <citation type="submission" date="2011-07" db="EMBL/GenBank/DDBJ databases">
        <title>Divergent evolution of antigenic variation in African trypanosomes.</title>
        <authorList>
            <person name="Jackson A.P."/>
            <person name="Berry A."/>
            <person name="Allison H.C."/>
            <person name="Burton P."/>
            <person name="Anderson J."/>
            <person name="Aslett M."/>
            <person name="Brown R."/>
            <person name="Corton N."/>
            <person name="Harris D."/>
            <person name="Hauser H."/>
            <person name="Gamble J."/>
            <person name="Gilderthorp R."/>
            <person name="McQuillan J."/>
            <person name="Quail M.A."/>
            <person name="Sanders M."/>
            <person name="Van Tonder A."/>
            <person name="Ginger M.L."/>
            <person name="Donelson J.E."/>
            <person name="Field M.C."/>
            <person name="Barry J.D."/>
            <person name="Berriman M."/>
            <person name="Hertz-Fowler C."/>
        </authorList>
    </citation>
    <scope>NUCLEOTIDE SEQUENCE [LARGE SCALE GENOMIC DNA]</scope>
    <source>
        <strain evidence="3">IL3000</strain>
    </source>
</reference>
<accession>F9WJU7</accession>
<comment type="caution">
    <text evidence="2">The sequence shown here is derived from an EMBL/GenBank/DDBJ whole genome shotgun (WGS) entry which is preliminary data.</text>
</comment>
<reference evidence="2 3" key="2">
    <citation type="journal article" date="2012" name="Proc. Natl. Acad. Sci. U.S.A.">
        <title>Antigenic diversity is generated by distinct evolutionary mechanisms in African trypanosome species.</title>
        <authorList>
            <person name="Jackson A.P."/>
            <person name="Berry A."/>
            <person name="Aslett M."/>
            <person name="Allison H.C."/>
            <person name="Burton P."/>
            <person name="Vavrova-Anderson J."/>
            <person name="Brown R."/>
            <person name="Browne H."/>
            <person name="Corton N."/>
            <person name="Hauser H."/>
            <person name="Gamble J."/>
            <person name="Gilderthorp R."/>
            <person name="Marcello L."/>
            <person name="McQuillan J."/>
            <person name="Otto T.D."/>
            <person name="Quail M.A."/>
            <person name="Sanders M.J."/>
            <person name="van Tonder A."/>
            <person name="Ginger M.L."/>
            <person name="Field M.C."/>
            <person name="Barry J.D."/>
            <person name="Hertz-Fowler C."/>
            <person name="Berriman M."/>
        </authorList>
    </citation>
    <scope>NUCLEOTIDE SEQUENCE [LARGE SCALE GENOMIC DNA]</scope>
    <source>
        <strain evidence="2 3">IL3000</strain>
    </source>
</reference>
<gene>
    <name evidence="2" type="ORF">TCIL3000_0_24120</name>
</gene>
<proteinExistence type="predicted"/>
<evidence type="ECO:0000256" key="1">
    <source>
        <dbReference type="SAM" id="MobiDB-lite"/>
    </source>
</evidence>
<evidence type="ECO:0000313" key="2">
    <source>
        <dbReference type="EMBL" id="CCD17605.1"/>
    </source>
</evidence>
<organism evidence="2 3">
    <name type="scientific">Trypanosoma congolense (strain IL3000)</name>
    <dbReference type="NCBI Taxonomy" id="1068625"/>
    <lineage>
        <taxon>Eukaryota</taxon>
        <taxon>Discoba</taxon>
        <taxon>Euglenozoa</taxon>
        <taxon>Kinetoplastea</taxon>
        <taxon>Metakinetoplastina</taxon>
        <taxon>Trypanosomatida</taxon>
        <taxon>Trypanosomatidae</taxon>
        <taxon>Trypanosoma</taxon>
        <taxon>Nannomonas</taxon>
    </lineage>
</organism>
<name>F9WJU7_TRYCI</name>
<dbReference type="AlphaFoldDB" id="F9WJU7"/>
<dbReference type="OMA" id="HASVSWE"/>
<dbReference type="Proteomes" id="UP000000702">
    <property type="component" value="Unassembled WGS sequence"/>
</dbReference>
<keyword evidence="3" id="KW-1185">Reference proteome</keyword>
<evidence type="ECO:0000313" key="3">
    <source>
        <dbReference type="Proteomes" id="UP000000702"/>
    </source>
</evidence>
<dbReference type="EMBL" id="CAEQ01002774">
    <property type="protein sequence ID" value="CCD17605.1"/>
    <property type="molecule type" value="Genomic_DNA"/>
</dbReference>
<feature type="region of interest" description="Disordered" evidence="1">
    <location>
        <begin position="1"/>
        <end position="23"/>
    </location>
</feature>